<dbReference type="RefSeq" id="WP_047962658.1">
    <property type="nucleotide sequence ID" value="NZ_CAWMBG010000038.1"/>
</dbReference>
<dbReference type="AlphaFoldDB" id="A0A0J5FUH2"/>
<sequence length="493" mass="55299">MSTKLWAGVFNKDVDAEVLDYTETTKIDTRLVHYDIWGSMAHLIMLNEQGIVAHDAASAIASSLLELHDENEKNPLALNPQYEDVHLNIETLITQKIGPEFGGRLHTARSRNDQVVTDTRMYLREEILNITETLVLFIDDLLQLADETNGRLAVGYTHLQPAQPINLAFWYSAYASMFLRDVERLRDSFRYTNVNALGACALAGTSFNINRELTTQLLGFNSTLYHSLDATSSRDFVSHAISSFAIIMSNLSRLAEEVVVWSSHEFGLLTVDDAFATGSSIMPQKKNPVVGELVKGKVGRVYGALMQILTINKGITLGYNCDLQEDKPMLWDSIDTVKSSVSISHRQMTTSIYQSERATELCWKNFSTVTELANMLVTSKNIPFRDAHKISGTLVRKLAEIQSDLRNFDYIQKYLAENSITLSLSEIRECVSPDKVVSRQSSSGGTSPKAVSDMITDMRNSLSQHKLWIDESRQKLKIALSTTRSRLQKLSQI</sequence>
<dbReference type="InterPro" id="IPR008948">
    <property type="entry name" value="L-Aspartase-like"/>
</dbReference>
<name>A0A0J5FUH2_9GAMM</name>
<dbReference type="PRINTS" id="PR00145">
    <property type="entry name" value="ARGSUCLYASE"/>
</dbReference>
<dbReference type="PATRIC" id="fig|880157.4.peg.1473"/>
<evidence type="ECO:0000259" key="7">
    <source>
        <dbReference type="Pfam" id="PF00206"/>
    </source>
</evidence>
<reference evidence="9 10" key="1">
    <citation type="submission" date="2015-06" db="EMBL/GenBank/DDBJ databases">
        <title>Draft Whole-Genome Sequence of the Entomopathogenic Bacterium Xenorhabdus khoisanae.</title>
        <authorList>
            <person name="Naidoo S."/>
            <person name="Featherston J."/>
            <person name="Gray V.M."/>
        </authorList>
    </citation>
    <scope>NUCLEOTIDE SEQUENCE [LARGE SCALE GENOMIC DNA]</scope>
    <source>
        <strain evidence="9 10">MCB</strain>
    </source>
</reference>
<dbReference type="Gene3D" id="1.10.40.30">
    <property type="entry name" value="Fumarase/aspartase (C-terminal domain)"/>
    <property type="match status" value="1"/>
</dbReference>
<protein>
    <recommendedName>
        <fullName evidence="4 6">Argininosuccinate lyase</fullName>
        <shortName evidence="6">ASAL</shortName>
        <ecNumber evidence="4 6">4.3.2.1</ecNumber>
    </recommendedName>
    <alternativeName>
        <fullName evidence="6">Arginosuccinase</fullName>
    </alternativeName>
</protein>
<dbReference type="EMBL" id="LFCV01000038">
    <property type="protein sequence ID" value="KMJ45814.1"/>
    <property type="molecule type" value="Genomic_DNA"/>
</dbReference>
<dbReference type="NCBIfam" id="TIGR00838">
    <property type="entry name" value="argH"/>
    <property type="match status" value="1"/>
</dbReference>
<evidence type="ECO:0000313" key="10">
    <source>
        <dbReference type="Proteomes" id="UP000036277"/>
    </source>
</evidence>
<dbReference type="Gene3D" id="1.10.275.10">
    <property type="entry name" value="Fumarase/aspartase (N-terminal domain)"/>
    <property type="match status" value="1"/>
</dbReference>
<comment type="subcellular location">
    <subcellularLocation>
        <location evidence="6">Cytoplasm</location>
    </subcellularLocation>
</comment>
<keyword evidence="6" id="KW-0963">Cytoplasm</keyword>
<dbReference type="Proteomes" id="UP000036277">
    <property type="component" value="Unassembled WGS sequence"/>
</dbReference>
<feature type="domain" description="Fumarate lyase N-terminal" evidence="7">
    <location>
        <begin position="10"/>
        <end position="303"/>
    </location>
</feature>
<gene>
    <name evidence="6" type="primary">argH</name>
    <name evidence="9" type="ORF">AB204_07000</name>
</gene>
<evidence type="ECO:0000256" key="4">
    <source>
        <dbReference type="ARBA" id="ARBA00012338"/>
    </source>
</evidence>
<feature type="domain" description="Argininosuccinate lyase C-terminal" evidence="8">
    <location>
        <begin position="366"/>
        <end position="437"/>
    </location>
</feature>
<evidence type="ECO:0000256" key="3">
    <source>
        <dbReference type="ARBA" id="ARBA00005552"/>
    </source>
</evidence>
<dbReference type="Pfam" id="PF00206">
    <property type="entry name" value="Lyase_1"/>
    <property type="match status" value="1"/>
</dbReference>
<evidence type="ECO:0000256" key="6">
    <source>
        <dbReference type="HAMAP-Rule" id="MF_00006"/>
    </source>
</evidence>
<dbReference type="HAMAP" id="MF_00006">
    <property type="entry name" value="Arg_succ_lyase"/>
    <property type="match status" value="1"/>
</dbReference>
<dbReference type="OrthoDB" id="9769623at2"/>
<dbReference type="CDD" id="cd01359">
    <property type="entry name" value="Argininosuccinate_lyase"/>
    <property type="match status" value="1"/>
</dbReference>
<dbReference type="Gene3D" id="1.20.200.10">
    <property type="entry name" value="Fumarase/aspartase (Central domain)"/>
    <property type="match status" value="1"/>
</dbReference>
<dbReference type="UniPathway" id="UPA00068">
    <property type="reaction ID" value="UER00114"/>
</dbReference>
<dbReference type="InterPro" id="IPR029419">
    <property type="entry name" value="Arg_succ_lyase_C"/>
</dbReference>
<dbReference type="FunFam" id="1.20.200.10:FF:000015">
    <property type="entry name" value="argininosuccinate lyase isoform X2"/>
    <property type="match status" value="1"/>
</dbReference>
<keyword evidence="10" id="KW-1185">Reference proteome</keyword>
<proteinExistence type="inferred from homology"/>
<dbReference type="InterPro" id="IPR009049">
    <property type="entry name" value="Argininosuccinate_lyase"/>
</dbReference>
<dbReference type="GO" id="GO:0042450">
    <property type="term" value="P:L-arginine biosynthetic process via ornithine"/>
    <property type="evidence" value="ECO:0007669"/>
    <property type="project" value="UniProtKB-UniRule"/>
</dbReference>
<evidence type="ECO:0000256" key="5">
    <source>
        <dbReference type="ARBA" id="ARBA00022571"/>
    </source>
</evidence>
<accession>A0A0J5FUH2</accession>
<dbReference type="SUPFAM" id="SSF48557">
    <property type="entry name" value="L-aspartase-like"/>
    <property type="match status" value="1"/>
</dbReference>
<dbReference type="GO" id="GO:0004056">
    <property type="term" value="F:argininosuccinate lyase activity"/>
    <property type="evidence" value="ECO:0007669"/>
    <property type="project" value="UniProtKB-UniRule"/>
</dbReference>
<dbReference type="PANTHER" id="PTHR43814">
    <property type="entry name" value="ARGININOSUCCINATE LYASE"/>
    <property type="match status" value="1"/>
</dbReference>
<comment type="similarity">
    <text evidence="6">Belongs to the lyase 1 family. Argininosuccinate lyase subfamily.</text>
</comment>
<comment type="catalytic activity">
    <reaction evidence="1 6">
        <text>2-(N(omega)-L-arginino)succinate = fumarate + L-arginine</text>
        <dbReference type="Rhea" id="RHEA:24020"/>
        <dbReference type="ChEBI" id="CHEBI:29806"/>
        <dbReference type="ChEBI" id="CHEBI:32682"/>
        <dbReference type="ChEBI" id="CHEBI:57472"/>
        <dbReference type="EC" id="4.3.2.1"/>
    </reaction>
</comment>
<dbReference type="PROSITE" id="PS00163">
    <property type="entry name" value="FUMARATE_LYASES"/>
    <property type="match status" value="1"/>
</dbReference>
<dbReference type="InterPro" id="IPR020557">
    <property type="entry name" value="Fumarate_lyase_CS"/>
</dbReference>
<dbReference type="GO" id="GO:0005829">
    <property type="term" value="C:cytosol"/>
    <property type="evidence" value="ECO:0007669"/>
    <property type="project" value="TreeGrafter"/>
</dbReference>
<dbReference type="Pfam" id="PF14698">
    <property type="entry name" value="ASL_C2"/>
    <property type="match status" value="1"/>
</dbReference>
<keyword evidence="5 6" id="KW-0055">Arginine biosynthesis</keyword>
<evidence type="ECO:0000256" key="2">
    <source>
        <dbReference type="ARBA" id="ARBA00004941"/>
    </source>
</evidence>
<dbReference type="InterPro" id="IPR024083">
    <property type="entry name" value="Fumarase/histidase_N"/>
</dbReference>
<evidence type="ECO:0000259" key="8">
    <source>
        <dbReference type="Pfam" id="PF14698"/>
    </source>
</evidence>
<keyword evidence="6" id="KW-0456">Lyase</keyword>
<keyword evidence="6" id="KW-0028">Amino-acid biosynthesis</keyword>
<organism evidence="9 10">
    <name type="scientific">Xenorhabdus khoisanae</name>
    <dbReference type="NCBI Taxonomy" id="880157"/>
    <lineage>
        <taxon>Bacteria</taxon>
        <taxon>Pseudomonadati</taxon>
        <taxon>Pseudomonadota</taxon>
        <taxon>Gammaproteobacteria</taxon>
        <taxon>Enterobacterales</taxon>
        <taxon>Morganellaceae</taxon>
        <taxon>Xenorhabdus</taxon>
    </lineage>
</organism>
<evidence type="ECO:0000313" key="9">
    <source>
        <dbReference type="EMBL" id="KMJ45814.1"/>
    </source>
</evidence>
<comment type="similarity">
    <text evidence="3">In the N-terminal section; belongs to the lyase 1 family. Argininosuccinate lyase subfamily.</text>
</comment>
<comment type="pathway">
    <text evidence="2 6">Amino-acid biosynthesis; L-arginine biosynthesis; L-arginine from L-ornithine and carbamoyl phosphate: step 3/3.</text>
</comment>
<dbReference type="PANTHER" id="PTHR43814:SF1">
    <property type="entry name" value="ARGININOSUCCINATE LYASE"/>
    <property type="match status" value="1"/>
</dbReference>
<dbReference type="InterPro" id="IPR000362">
    <property type="entry name" value="Fumarate_lyase_fam"/>
</dbReference>
<dbReference type="STRING" id="880157.AB204_07000"/>
<comment type="caution">
    <text evidence="9">The sequence shown here is derived from an EMBL/GenBank/DDBJ whole genome shotgun (WGS) entry which is preliminary data.</text>
</comment>
<evidence type="ECO:0000256" key="1">
    <source>
        <dbReference type="ARBA" id="ARBA00000985"/>
    </source>
</evidence>
<dbReference type="InterPro" id="IPR022761">
    <property type="entry name" value="Fumarate_lyase_N"/>
</dbReference>
<dbReference type="PRINTS" id="PR00149">
    <property type="entry name" value="FUMRATELYASE"/>
</dbReference>
<dbReference type="EC" id="4.3.2.1" evidence="4 6"/>